<comment type="caution">
    <text evidence="2">The sequence shown here is derived from an EMBL/GenBank/DDBJ whole genome shotgun (WGS) entry which is preliminary data.</text>
</comment>
<protein>
    <submittedName>
        <fullName evidence="2">Uncharacterized protein</fullName>
    </submittedName>
</protein>
<dbReference type="AlphaFoldDB" id="A0A162E7B0"/>
<reference evidence="3" key="1">
    <citation type="submission" date="2016-04" db="EMBL/GenBank/DDBJ databases">
        <authorList>
            <person name="Strapagiel D."/>
            <person name="Borowka P."/>
            <person name="Marciniak B."/>
            <person name="Bakula Z."/>
            <person name="Van Ingen J."/>
            <person name="Safianowska A."/>
            <person name="Dziadek J."/>
            <person name="Jagielski T."/>
        </authorList>
    </citation>
    <scope>NUCLEOTIDE SEQUENCE [LARGE SCALE GENOMIC DNA]</scope>
    <source>
        <strain evidence="3">1010001458</strain>
    </source>
</reference>
<dbReference type="Proteomes" id="UP000077342">
    <property type="component" value="Unassembled WGS sequence"/>
</dbReference>
<feature type="region of interest" description="Disordered" evidence="1">
    <location>
        <begin position="146"/>
        <end position="231"/>
    </location>
</feature>
<feature type="compositionally biased region" description="Basic and acidic residues" evidence="1">
    <location>
        <begin position="159"/>
        <end position="168"/>
    </location>
</feature>
<organism evidence="2 3">
    <name type="scientific">Mycobacterium ostraviense</name>
    <dbReference type="NCBI Taxonomy" id="2738409"/>
    <lineage>
        <taxon>Bacteria</taxon>
        <taxon>Bacillati</taxon>
        <taxon>Actinomycetota</taxon>
        <taxon>Actinomycetes</taxon>
        <taxon>Mycobacteriales</taxon>
        <taxon>Mycobacteriaceae</taxon>
        <taxon>Mycobacterium</taxon>
    </lineage>
</organism>
<keyword evidence="3" id="KW-1185">Reference proteome</keyword>
<accession>A0A162E7B0</accession>
<name>A0A162E7B0_9MYCO</name>
<sequence length="231" mass="23690">MPLHGAAAGLAVMAAETQLGGTDNGPSDAALPTSAATADAVPAVNNPAAGATVPAPDSAEPGVATSLATAVVDELRSFATELTEDIADIVELIVEAAALAGDVNEVSRLRHSAKFHPELDAATGCASCCNARGTVEIAPSIEALTSCRRPRPGQPARPDLGRRRETRQGRRRGQSTGVAIHGGGILGPHLPVLGFNGRDRGSVDTQHVGRAQQHQQGTVGRDQRRGHHGRA</sequence>
<gene>
    <name evidence="2" type="ORF">A4G28_16255</name>
</gene>
<dbReference type="EMBL" id="LWCI01000044">
    <property type="protein sequence ID" value="KZS66617.1"/>
    <property type="molecule type" value="Genomic_DNA"/>
</dbReference>
<proteinExistence type="predicted"/>
<evidence type="ECO:0000256" key="1">
    <source>
        <dbReference type="SAM" id="MobiDB-lite"/>
    </source>
</evidence>
<evidence type="ECO:0000313" key="3">
    <source>
        <dbReference type="Proteomes" id="UP000077342"/>
    </source>
</evidence>
<evidence type="ECO:0000313" key="2">
    <source>
        <dbReference type="EMBL" id="KZS66617.1"/>
    </source>
</evidence>